<feature type="domain" description="P-type ATPase A" evidence="10">
    <location>
        <begin position="114"/>
        <end position="223"/>
    </location>
</feature>
<evidence type="ECO:0000259" key="10">
    <source>
        <dbReference type="Pfam" id="PF00122"/>
    </source>
</evidence>
<dbReference type="RefSeq" id="WP_073004504.1">
    <property type="nucleotide sequence ID" value="NZ_FQZO01000001.1"/>
</dbReference>
<dbReference type="GO" id="GO:0016887">
    <property type="term" value="F:ATP hydrolysis activity"/>
    <property type="evidence" value="ECO:0007669"/>
    <property type="project" value="InterPro"/>
</dbReference>
<feature type="transmembrane region" description="Helical" evidence="9">
    <location>
        <begin position="273"/>
        <end position="295"/>
    </location>
</feature>
<sequence>MQWHRESWTQVEKYLNTDIYSGLTDNEAERRLKESYTKDSHKDSKYRLKKVVFKEIAPLWILNSSTILYILFYFNYFTEALFLSFIIGSSFIIKVYYIFLSQGGFVSLYKIDKSFTHVIRQNAHKQIKIKDLVVGDIVFLGKGNIVPADIRICESTDLKINEKQITGQEVPSEKYETKIPNEINSLSEVTNMAFKGTVVTEGEGIGIVVEKGKHTELGKIIESFNNTPNRNYTLINNVEGIFNYIGFFMILILVVLIILFYNKGSLNEYIHMINSFLIIYASIPVTISLHVFSYFMKREFKSKGIEIKDMALLDRIKNVDAILIDKVGSLSEKDMFVKEIYIDEELTPIFKVNSNDYTFTRLMEIALLCNDASYDIQSNKGKGNIQEVALLRLAAGKFIYKGIIDSKFKRIMELPYEPDKRIKTTVNMVEEKYRVNIKGAVDYILDNCTHFMKDGVEKELTLEDIENIKNADYEMSSRGLSTMGFAYRNFNYEPSIMENLGSNLVFVGVIGLDNPIMQDSTNYINALRENNIETRFITEDNKITAYSTATQLGMVKDMSEVTSGVEINFLDDKELLQVVKNIKVYSRISSEHREKIVHSFKEENLNLAVTGEKISDLPALGSAYLGISIGKSCSFNLKKLSDVYIDSNYLSNFVYLIRNGKRNFNSLVKVLNLFMFTLLMEMLLYYFYNINTTYVVNAFIIPLCAINALINNKSIESKVESINIRNIISILEVFKVFLYFGLCSTSYYYSLKILGFLYKESALFILITIILMRSFDYSVFYEKKLAEKLLYIALGAIIVLIIFSYYHGLIGISAILLNIGIIMFIIIVELISLKWTK</sequence>
<feature type="transmembrane region" description="Helical" evidence="9">
    <location>
        <begin position="761"/>
        <end position="780"/>
    </location>
</feature>
<comment type="similarity">
    <text evidence="2">Belongs to the cation transport ATPase (P-type) (TC 3.A.3) family. Type IIA subfamily.</text>
</comment>
<dbReference type="PANTHER" id="PTHR43294:SF21">
    <property type="entry name" value="CATION TRANSPORTING ATPASE"/>
    <property type="match status" value="1"/>
</dbReference>
<dbReference type="InterPro" id="IPR001757">
    <property type="entry name" value="P_typ_ATPase"/>
</dbReference>
<dbReference type="InterPro" id="IPR059000">
    <property type="entry name" value="ATPase_P-type_domA"/>
</dbReference>
<dbReference type="Pfam" id="PF00122">
    <property type="entry name" value="E1-E2_ATPase"/>
    <property type="match status" value="1"/>
</dbReference>
<dbReference type="GO" id="GO:0005886">
    <property type="term" value="C:plasma membrane"/>
    <property type="evidence" value="ECO:0007669"/>
    <property type="project" value="UniProtKB-SubCell"/>
</dbReference>
<evidence type="ECO:0000313" key="12">
    <source>
        <dbReference type="EMBL" id="SHI61974.1"/>
    </source>
</evidence>
<keyword evidence="4 9" id="KW-0812">Transmembrane</keyword>
<dbReference type="STRING" id="1121298.SAMN05444401_1165"/>
<dbReference type="GO" id="GO:0036376">
    <property type="term" value="P:sodium ion export across plasma membrane"/>
    <property type="evidence" value="ECO:0007669"/>
    <property type="project" value="TreeGrafter"/>
</dbReference>
<keyword evidence="7 9" id="KW-1133">Transmembrane helix</keyword>
<dbReference type="GO" id="GO:0005524">
    <property type="term" value="F:ATP binding"/>
    <property type="evidence" value="ECO:0007669"/>
    <property type="project" value="UniProtKB-KW"/>
</dbReference>
<keyword evidence="5" id="KW-0547">Nucleotide-binding</keyword>
<evidence type="ECO:0000256" key="9">
    <source>
        <dbReference type="SAM" id="Phobius"/>
    </source>
</evidence>
<dbReference type="Pfam" id="PF13246">
    <property type="entry name" value="Cation_ATPase"/>
    <property type="match status" value="1"/>
</dbReference>
<dbReference type="GO" id="GO:0030007">
    <property type="term" value="P:intracellular potassium ion homeostasis"/>
    <property type="evidence" value="ECO:0007669"/>
    <property type="project" value="TreeGrafter"/>
</dbReference>
<dbReference type="Gene3D" id="3.40.50.1000">
    <property type="entry name" value="HAD superfamily/HAD-like"/>
    <property type="match status" value="1"/>
</dbReference>
<dbReference type="GO" id="GO:1990573">
    <property type="term" value="P:potassium ion import across plasma membrane"/>
    <property type="evidence" value="ECO:0007669"/>
    <property type="project" value="TreeGrafter"/>
</dbReference>
<dbReference type="GO" id="GO:0005391">
    <property type="term" value="F:P-type sodium:potassium-exchanging transporter activity"/>
    <property type="evidence" value="ECO:0007669"/>
    <property type="project" value="TreeGrafter"/>
</dbReference>
<dbReference type="InterPro" id="IPR023299">
    <property type="entry name" value="ATPase_P-typ_cyto_dom_N"/>
</dbReference>
<dbReference type="Pfam" id="PF00690">
    <property type="entry name" value="Cation_ATPase_N"/>
    <property type="match status" value="1"/>
</dbReference>
<dbReference type="InterPro" id="IPR036412">
    <property type="entry name" value="HAD-like_sf"/>
</dbReference>
<dbReference type="InterPro" id="IPR023214">
    <property type="entry name" value="HAD_sf"/>
</dbReference>
<feature type="domain" description="Cation-transporting P-type ATPase N-terminal" evidence="11">
    <location>
        <begin position="3"/>
        <end position="34"/>
    </location>
</feature>
<dbReference type="GO" id="GO:1902600">
    <property type="term" value="P:proton transmembrane transport"/>
    <property type="evidence" value="ECO:0007669"/>
    <property type="project" value="TreeGrafter"/>
</dbReference>
<dbReference type="InterPro" id="IPR023298">
    <property type="entry name" value="ATPase_P-typ_TM_dom_sf"/>
</dbReference>
<accession>A0A1M6CMG4</accession>
<feature type="transmembrane region" description="Helical" evidence="9">
    <location>
        <begin position="241"/>
        <end position="261"/>
    </location>
</feature>
<dbReference type="NCBIfam" id="TIGR01494">
    <property type="entry name" value="ATPase_P-type"/>
    <property type="match status" value="1"/>
</dbReference>
<keyword evidence="13" id="KW-1185">Reference proteome</keyword>
<dbReference type="AlphaFoldDB" id="A0A1M6CMG4"/>
<evidence type="ECO:0000256" key="5">
    <source>
        <dbReference type="ARBA" id="ARBA00022741"/>
    </source>
</evidence>
<dbReference type="Proteomes" id="UP000184080">
    <property type="component" value="Unassembled WGS sequence"/>
</dbReference>
<evidence type="ECO:0000256" key="1">
    <source>
        <dbReference type="ARBA" id="ARBA00004651"/>
    </source>
</evidence>
<dbReference type="InterPro" id="IPR004014">
    <property type="entry name" value="ATPase_P-typ_cation-transptr_N"/>
</dbReference>
<evidence type="ECO:0000256" key="4">
    <source>
        <dbReference type="ARBA" id="ARBA00022692"/>
    </source>
</evidence>
<evidence type="ECO:0000256" key="3">
    <source>
        <dbReference type="ARBA" id="ARBA00022475"/>
    </source>
</evidence>
<dbReference type="SUPFAM" id="SSF81653">
    <property type="entry name" value="Calcium ATPase, transduction domain A"/>
    <property type="match status" value="1"/>
</dbReference>
<dbReference type="InterPro" id="IPR050510">
    <property type="entry name" value="Cation_transp_ATPase_P-type"/>
</dbReference>
<dbReference type="Gene3D" id="3.40.1110.10">
    <property type="entry name" value="Calcium-transporting ATPase, cytoplasmic domain N"/>
    <property type="match status" value="1"/>
</dbReference>
<organism evidence="12 13">
    <name type="scientific">Clostridium amylolyticum</name>
    <dbReference type="NCBI Taxonomy" id="1121298"/>
    <lineage>
        <taxon>Bacteria</taxon>
        <taxon>Bacillati</taxon>
        <taxon>Bacillota</taxon>
        <taxon>Clostridia</taxon>
        <taxon>Eubacteriales</taxon>
        <taxon>Clostridiaceae</taxon>
        <taxon>Clostridium</taxon>
    </lineage>
</organism>
<evidence type="ECO:0000313" key="13">
    <source>
        <dbReference type="Proteomes" id="UP000184080"/>
    </source>
</evidence>
<feature type="transmembrane region" description="Helical" evidence="9">
    <location>
        <begin position="80"/>
        <end position="100"/>
    </location>
</feature>
<feature type="transmembrane region" description="Helical" evidence="9">
    <location>
        <begin position="667"/>
        <end position="688"/>
    </location>
</feature>
<dbReference type="PANTHER" id="PTHR43294">
    <property type="entry name" value="SODIUM/POTASSIUM-TRANSPORTING ATPASE SUBUNIT ALPHA"/>
    <property type="match status" value="1"/>
</dbReference>
<evidence type="ECO:0000259" key="11">
    <source>
        <dbReference type="Pfam" id="PF00690"/>
    </source>
</evidence>
<feature type="transmembrane region" description="Helical" evidence="9">
    <location>
        <begin position="56"/>
        <end position="74"/>
    </location>
</feature>
<feature type="transmembrane region" description="Helical" evidence="9">
    <location>
        <begin position="730"/>
        <end position="749"/>
    </location>
</feature>
<keyword evidence="3" id="KW-1003">Cell membrane</keyword>
<gene>
    <name evidence="12" type="ORF">SAMN05444401_1165</name>
</gene>
<feature type="transmembrane region" description="Helical" evidence="9">
    <location>
        <begin position="789"/>
        <end position="806"/>
    </location>
</feature>
<keyword evidence="6" id="KW-0067">ATP-binding</keyword>
<dbReference type="OrthoDB" id="1937481at2"/>
<name>A0A1M6CMG4_9CLOT</name>
<dbReference type="InterPro" id="IPR008250">
    <property type="entry name" value="ATPase_P-typ_transduc_dom_A_sf"/>
</dbReference>
<protein>
    <submittedName>
        <fullName evidence="12">ATPase, P-type (Transporting), HAD superfamily, subfamily IC</fullName>
    </submittedName>
</protein>
<evidence type="ECO:0000256" key="8">
    <source>
        <dbReference type="ARBA" id="ARBA00023136"/>
    </source>
</evidence>
<evidence type="ECO:0000256" key="2">
    <source>
        <dbReference type="ARBA" id="ARBA00005675"/>
    </source>
</evidence>
<evidence type="ECO:0000256" key="6">
    <source>
        <dbReference type="ARBA" id="ARBA00022840"/>
    </source>
</evidence>
<reference evidence="12 13" key="1">
    <citation type="submission" date="2016-11" db="EMBL/GenBank/DDBJ databases">
        <authorList>
            <person name="Jaros S."/>
            <person name="Januszkiewicz K."/>
            <person name="Wedrychowicz H."/>
        </authorList>
    </citation>
    <scope>NUCLEOTIDE SEQUENCE [LARGE SCALE GENOMIC DNA]</scope>
    <source>
        <strain evidence="12 13">DSM 21864</strain>
    </source>
</reference>
<dbReference type="Gene3D" id="1.20.1110.10">
    <property type="entry name" value="Calcium-transporting ATPase, transmembrane domain"/>
    <property type="match status" value="1"/>
</dbReference>
<comment type="subcellular location">
    <subcellularLocation>
        <location evidence="1">Cell membrane</location>
        <topology evidence="1">Multi-pass membrane protein</topology>
    </subcellularLocation>
</comment>
<dbReference type="SUPFAM" id="SSF81660">
    <property type="entry name" value="Metal cation-transporting ATPase, ATP-binding domain N"/>
    <property type="match status" value="1"/>
</dbReference>
<dbReference type="PRINTS" id="PR00119">
    <property type="entry name" value="CATATPASE"/>
</dbReference>
<dbReference type="SUPFAM" id="SSF81665">
    <property type="entry name" value="Calcium ATPase, transmembrane domain M"/>
    <property type="match status" value="1"/>
</dbReference>
<evidence type="ECO:0000256" key="7">
    <source>
        <dbReference type="ARBA" id="ARBA00022989"/>
    </source>
</evidence>
<proteinExistence type="inferred from homology"/>
<dbReference type="Gene3D" id="2.70.150.10">
    <property type="entry name" value="Calcium-transporting ATPase, cytoplasmic transduction domain A"/>
    <property type="match status" value="1"/>
</dbReference>
<feature type="transmembrane region" description="Helical" evidence="9">
    <location>
        <begin position="694"/>
        <end position="710"/>
    </location>
</feature>
<feature type="transmembrane region" description="Helical" evidence="9">
    <location>
        <begin position="812"/>
        <end position="833"/>
    </location>
</feature>
<dbReference type="SUPFAM" id="SSF56784">
    <property type="entry name" value="HAD-like"/>
    <property type="match status" value="1"/>
</dbReference>
<keyword evidence="8 9" id="KW-0472">Membrane</keyword>
<dbReference type="GO" id="GO:0006883">
    <property type="term" value="P:intracellular sodium ion homeostasis"/>
    <property type="evidence" value="ECO:0007669"/>
    <property type="project" value="TreeGrafter"/>
</dbReference>
<dbReference type="EMBL" id="FQZO01000001">
    <property type="protein sequence ID" value="SHI61974.1"/>
    <property type="molecule type" value="Genomic_DNA"/>
</dbReference>